<name>A0A9N8HQ22_9STRA</name>
<dbReference type="InterPro" id="IPR005114">
    <property type="entry name" value="Helicase_assoc"/>
</dbReference>
<keyword evidence="2" id="KW-0378">Hydrolase</keyword>
<keyword evidence="2" id="KW-0067">ATP-binding</keyword>
<dbReference type="Gene3D" id="6.10.140.530">
    <property type="match status" value="3"/>
</dbReference>
<keyword evidence="2" id="KW-0347">Helicase</keyword>
<dbReference type="EMBL" id="CAICTM010000944">
    <property type="protein sequence ID" value="CAB9518578.1"/>
    <property type="molecule type" value="Genomic_DNA"/>
</dbReference>
<reference evidence="2" key="1">
    <citation type="submission" date="2020-06" db="EMBL/GenBank/DDBJ databases">
        <authorList>
            <consortium name="Plant Systems Biology data submission"/>
        </authorList>
    </citation>
    <scope>NUCLEOTIDE SEQUENCE</scope>
    <source>
        <strain evidence="2">D6</strain>
    </source>
</reference>
<dbReference type="SUPFAM" id="SSF63748">
    <property type="entry name" value="Tudor/PWWP/MBT"/>
    <property type="match status" value="1"/>
</dbReference>
<dbReference type="GO" id="GO:0004386">
    <property type="term" value="F:helicase activity"/>
    <property type="evidence" value="ECO:0007669"/>
    <property type="project" value="UniProtKB-KW"/>
</dbReference>
<keyword evidence="2" id="KW-0547">Nucleotide-binding</keyword>
<proteinExistence type="predicted"/>
<dbReference type="Gene3D" id="2.30.30.140">
    <property type="match status" value="2"/>
</dbReference>
<feature type="domain" description="Tudor" evidence="1">
    <location>
        <begin position="317"/>
        <end position="376"/>
    </location>
</feature>
<evidence type="ECO:0000313" key="2">
    <source>
        <dbReference type="EMBL" id="CAB9518578.1"/>
    </source>
</evidence>
<dbReference type="InterPro" id="IPR002999">
    <property type="entry name" value="Tudor"/>
</dbReference>
<organism evidence="2 3">
    <name type="scientific">Seminavis robusta</name>
    <dbReference type="NCBI Taxonomy" id="568900"/>
    <lineage>
        <taxon>Eukaryota</taxon>
        <taxon>Sar</taxon>
        <taxon>Stramenopiles</taxon>
        <taxon>Ochrophyta</taxon>
        <taxon>Bacillariophyta</taxon>
        <taxon>Bacillariophyceae</taxon>
        <taxon>Bacillariophycidae</taxon>
        <taxon>Naviculales</taxon>
        <taxon>Naviculaceae</taxon>
        <taxon>Seminavis</taxon>
    </lineage>
</organism>
<dbReference type="OrthoDB" id="79171at2759"/>
<accession>A0A9N8HQ22</accession>
<dbReference type="AlphaFoldDB" id="A0A9N8HQ22"/>
<sequence>MWERKLERLKEFRRNFGHSNVPQSATFDADLFAWAQELGAWVQGQRQLYKQQRLLPHRLLKLEAIGFQWVLCARTKEKDSTKDDKKWQAMYLQLVDFQHQHGHVNVAKPHRNAPQDYRKLAHWVSTQRCDQKSGILRKNRKNLLDSLGFVWRMEKGDAAAWEDYYQELIKFNELNGHFNIPTKHRSFHWAHFQRRARRQGTLSKEKEEALNKIGFNWESKKRGWNMKKGTDEREVHDKRRKTARERKEHVGSRVAVYWSDDDEYYEGVVTREQKDGTFHVRYDDGESEWVSPDAFQFKFLKDGKSAKLDNGKVELLAKLAKGTRVAVWWPSEEEYFNATVMKICNDNVNPHYLWYDDGDSQQTNLLYTKFKLLEDDPKDNLECTLSCTL</sequence>
<dbReference type="Pfam" id="PF03457">
    <property type="entry name" value="HA"/>
    <property type="match status" value="3"/>
</dbReference>
<dbReference type="CDD" id="cd04508">
    <property type="entry name" value="Tudor_SF"/>
    <property type="match status" value="1"/>
</dbReference>
<protein>
    <submittedName>
        <fullName evidence="2">Helicase</fullName>
    </submittedName>
</protein>
<comment type="caution">
    <text evidence="2">The sequence shown here is derived from an EMBL/GenBank/DDBJ whole genome shotgun (WGS) entry which is preliminary data.</text>
</comment>
<feature type="domain" description="Tudor" evidence="1">
    <location>
        <begin position="246"/>
        <end position="303"/>
    </location>
</feature>
<evidence type="ECO:0000259" key="1">
    <source>
        <dbReference type="SMART" id="SM00333"/>
    </source>
</evidence>
<evidence type="ECO:0000313" key="3">
    <source>
        <dbReference type="Proteomes" id="UP001153069"/>
    </source>
</evidence>
<dbReference type="PANTHER" id="PTHR33418">
    <property type="entry name" value="HELICASE-ASSOCIATED"/>
    <property type="match status" value="1"/>
</dbReference>
<keyword evidence="3" id="KW-1185">Reference proteome</keyword>
<dbReference type="PANTHER" id="PTHR33418:SF1">
    <property type="entry name" value="HELICASE-ASSOCIATED DOMAIN-CONTAINING PROTEIN"/>
    <property type="match status" value="1"/>
</dbReference>
<dbReference type="Proteomes" id="UP001153069">
    <property type="component" value="Unassembled WGS sequence"/>
</dbReference>
<gene>
    <name evidence="2" type="ORF">SEMRO_946_G223260.1</name>
</gene>
<dbReference type="SMART" id="SM00333">
    <property type="entry name" value="TUDOR"/>
    <property type="match status" value="2"/>
</dbReference>